<dbReference type="EMBL" id="CP013251">
    <property type="protein sequence ID" value="AMO58735.1"/>
    <property type="molecule type" value="Genomic_DNA"/>
</dbReference>
<dbReference type="Pfam" id="PF06980">
    <property type="entry name" value="DUF1302"/>
    <property type="match status" value="1"/>
</dbReference>
<organism evidence="2 3">
    <name type="scientific">Endozoicomonas montiporae CL-33</name>
    <dbReference type="NCBI Taxonomy" id="570277"/>
    <lineage>
        <taxon>Bacteria</taxon>
        <taxon>Pseudomonadati</taxon>
        <taxon>Pseudomonadota</taxon>
        <taxon>Gammaproteobacteria</taxon>
        <taxon>Oceanospirillales</taxon>
        <taxon>Endozoicomonadaceae</taxon>
        <taxon>Endozoicomonas</taxon>
    </lineage>
</organism>
<accession>A0A142BJ09</accession>
<dbReference type="STRING" id="570277.EZMO1_4840"/>
<evidence type="ECO:0000256" key="1">
    <source>
        <dbReference type="SAM" id="SignalP"/>
    </source>
</evidence>
<evidence type="ECO:0000313" key="3">
    <source>
        <dbReference type="Proteomes" id="UP000071065"/>
    </source>
</evidence>
<feature type="signal peptide" evidence="1">
    <location>
        <begin position="1"/>
        <end position="27"/>
    </location>
</feature>
<evidence type="ECO:0000313" key="2">
    <source>
        <dbReference type="EMBL" id="AMO58735.1"/>
    </source>
</evidence>
<feature type="chain" id="PRO_5007492718" evidence="1">
    <location>
        <begin position="28"/>
        <end position="99"/>
    </location>
</feature>
<proteinExistence type="predicted"/>
<dbReference type="InterPro" id="IPR010727">
    <property type="entry name" value="DUF1302"/>
</dbReference>
<name>A0A142BJ09_9GAMM</name>
<dbReference type="Proteomes" id="UP000071065">
    <property type="component" value="Chromosome"/>
</dbReference>
<gene>
    <name evidence="2" type="ORF">EZMO1_4840</name>
</gene>
<dbReference type="KEGG" id="emp:EZMO1_4840"/>
<dbReference type="OrthoDB" id="7052179at2"/>
<dbReference type="PATRIC" id="fig|570277.3.peg.5176"/>
<keyword evidence="1" id="KW-0732">Signal</keyword>
<sequence length="99" mass="10949">MRHTHSSGKTLLAIAIAGVFAAQNAQALSFQPSDNVSIDWDTTLSYGAAWRMQKPDDDLLADINGDDGNRNFKKGSMINNRFSIISEVDTRYKNLGLFL</sequence>
<dbReference type="AlphaFoldDB" id="A0A142BJ09"/>
<protein>
    <submittedName>
        <fullName evidence="2">Uncharacterized protein</fullName>
    </submittedName>
</protein>
<reference evidence="2 3" key="1">
    <citation type="journal article" date="2016" name="Front. Microbiol.">
        <title>Genomic Insight into the Host-Endosymbiont Relationship of Endozoicomonas montiporae CL-33(T) with its Coral Host.</title>
        <authorList>
            <person name="Ding J.-Y."/>
            <person name="Shiu J.-H."/>
            <person name="Chen W.-M."/>
            <person name="Chiang Y.-R."/>
            <person name="Tang S.-L."/>
        </authorList>
    </citation>
    <scope>NUCLEOTIDE SEQUENCE [LARGE SCALE GENOMIC DNA]</scope>
    <source>
        <strain evidence="2 3">CL-33</strain>
    </source>
</reference>